<evidence type="ECO:0000259" key="4">
    <source>
        <dbReference type="PROSITE" id="PS50966"/>
    </source>
</evidence>
<accession>A0A453Q5I5</accession>
<dbReference type="InterPro" id="IPR007527">
    <property type="entry name" value="Znf_SWIM"/>
</dbReference>
<dbReference type="Proteomes" id="UP000015105">
    <property type="component" value="Chromosome 6D"/>
</dbReference>
<keyword evidence="1" id="KW-0479">Metal-binding</keyword>
<keyword evidence="1" id="KW-0863">Zinc-finger</keyword>
<reference evidence="6" key="2">
    <citation type="journal article" date="2017" name="Nat. Plants">
        <title>The Aegilops tauschii genome reveals multiple impacts of transposons.</title>
        <authorList>
            <person name="Zhao G."/>
            <person name="Zou C."/>
            <person name="Li K."/>
            <person name="Wang K."/>
            <person name="Li T."/>
            <person name="Gao L."/>
            <person name="Zhang X."/>
            <person name="Wang H."/>
            <person name="Yang Z."/>
            <person name="Liu X."/>
            <person name="Jiang W."/>
            <person name="Mao L."/>
            <person name="Kong X."/>
            <person name="Jiao Y."/>
            <person name="Jia J."/>
        </authorList>
    </citation>
    <scope>NUCLEOTIDE SEQUENCE [LARGE SCALE GENOMIC DNA]</scope>
    <source>
        <strain evidence="6">cv. AL8/78</strain>
    </source>
</reference>
<evidence type="ECO:0000313" key="5">
    <source>
        <dbReference type="EnsemblPlants" id="AET6Gv20984300.4"/>
    </source>
</evidence>
<organism evidence="5 6">
    <name type="scientific">Aegilops tauschii subsp. strangulata</name>
    <name type="common">Goatgrass</name>
    <dbReference type="NCBI Taxonomy" id="200361"/>
    <lineage>
        <taxon>Eukaryota</taxon>
        <taxon>Viridiplantae</taxon>
        <taxon>Streptophyta</taxon>
        <taxon>Embryophyta</taxon>
        <taxon>Tracheophyta</taxon>
        <taxon>Spermatophyta</taxon>
        <taxon>Magnoliopsida</taxon>
        <taxon>Liliopsida</taxon>
        <taxon>Poales</taxon>
        <taxon>Poaceae</taxon>
        <taxon>BOP clade</taxon>
        <taxon>Pooideae</taxon>
        <taxon>Triticodae</taxon>
        <taxon>Triticeae</taxon>
        <taxon>Triticinae</taxon>
        <taxon>Aegilops</taxon>
    </lineage>
</organism>
<feature type="domain" description="SWIM-type" evidence="4">
    <location>
        <begin position="197"/>
        <end position="229"/>
    </location>
</feature>
<dbReference type="Pfam" id="PF04434">
    <property type="entry name" value="SWIM"/>
    <property type="match status" value="1"/>
</dbReference>
<dbReference type="GO" id="GO:0008270">
    <property type="term" value="F:zinc ion binding"/>
    <property type="evidence" value="ECO:0007669"/>
    <property type="project" value="UniProtKB-KW"/>
</dbReference>
<feature type="region of interest" description="Disordered" evidence="2">
    <location>
        <begin position="273"/>
        <end position="295"/>
    </location>
</feature>
<reference evidence="5" key="5">
    <citation type="journal article" date="2021" name="G3 (Bethesda)">
        <title>Aegilops tauschii genome assembly Aet v5.0 features greater sequence contiguity and improved annotation.</title>
        <authorList>
            <person name="Wang L."/>
            <person name="Zhu T."/>
            <person name="Rodriguez J.C."/>
            <person name="Deal K.R."/>
            <person name="Dubcovsky J."/>
            <person name="McGuire P.E."/>
            <person name="Lux T."/>
            <person name="Spannagl M."/>
            <person name="Mayer K.F.X."/>
            <person name="Baldrich P."/>
            <person name="Meyers B.C."/>
            <person name="Huo N."/>
            <person name="Gu Y.Q."/>
            <person name="Zhou H."/>
            <person name="Devos K.M."/>
            <person name="Bennetzen J.L."/>
            <person name="Unver T."/>
            <person name="Budak H."/>
            <person name="Gulick P.J."/>
            <person name="Galiba G."/>
            <person name="Kalapos B."/>
            <person name="Nelson D.R."/>
            <person name="Li P."/>
            <person name="You F.M."/>
            <person name="Luo M.C."/>
            <person name="Dvorak J."/>
        </authorList>
    </citation>
    <scope>NUCLEOTIDE SEQUENCE [LARGE SCALE GENOMIC DNA]</scope>
    <source>
        <strain evidence="5">cv. AL8/78</strain>
    </source>
</reference>
<dbReference type="PROSITE" id="PS50158">
    <property type="entry name" value="ZF_CCHC"/>
    <property type="match status" value="1"/>
</dbReference>
<dbReference type="PROSITE" id="PS50966">
    <property type="entry name" value="ZF_SWIM"/>
    <property type="match status" value="1"/>
</dbReference>
<sequence length="361" mass="41508">MVHGAVEIGYWRTTRACNLACKGLENAISKVYPNCEHRECMMHLILNFKKKFKGDILDNMWPAAWTYEVDKHDSLMAEIQAQSAEAIAYLNMHHNRVWTRSKFSAMTKVEYVSNNSAKVFNNWIKNVKQLALVELLDNLREMIMILFEKRRAVGEALLGYILPSVIKELNLKSKGLHYLEARASPNIAEISGNGWRHIVNLEKNECFCTRWQICGKPCTHALRFIFSKKAKLEDYVAECFSVARFQAAYAGVLMPIRGRSQWPKVNPGFDMISPKLTKSDGRPRTRRIKNYTEGGTGRRHKCKRCGAIGHLRKTCKEPKMESDADRDATPPPRQRLKQALRLLLLRHQLSKVLNLILLQVQ</sequence>
<evidence type="ECO:0000313" key="6">
    <source>
        <dbReference type="Proteomes" id="UP000015105"/>
    </source>
</evidence>
<dbReference type="Gramene" id="AET6Gv20984300.4">
    <property type="protein sequence ID" value="AET6Gv20984300.4"/>
    <property type="gene ID" value="AET6Gv20984300"/>
</dbReference>
<evidence type="ECO:0008006" key="7">
    <source>
        <dbReference type="Google" id="ProtNLM"/>
    </source>
</evidence>
<feature type="domain" description="CCHC-type" evidence="3">
    <location>
        <begin position="301"/>
        <end position="317"/>
    </location>
</feature>
<keyword evidence="1" id="KW-0862">Zinc</keyword>
<keyword evidence="6" id="KW-1185">Reference proteome</keyword>
<dbReference type="InterPro" id="IPR001878">
    <property type="entry name" value="Znf_CCHC"/>
</dbReference>
<name>A0A453Q5I5_AEGTS</name>
<protein>
    <recommendedName>
        <fullName evidence="7">SWIM-type domain-containing protein</fullName>
    </recommendedName>
</protein>
<evidence type="ECO:0000259" key="3">
    <source>
        <dbReference type="PROSITE" id="PS50158"/>
    </source>
</evidence>
<dbReference type="PANTHER" id="PTHR31973:SF187">
    <property type="entry name" value="MUTATOR TRANSPOSASE MUDRA PROTEIN"/>
    <property type="match status" value="1"/>
</dbReference>
<evidence type="ECO:0000256" key="2">
    <source>
        <dbReference type="SAM" id="MobiDB-lite"/>
    </source>
</evidence>
<dbReference type="AlphaFoldDB" id="A0A453Q5I5"/>
<dbReference type="PANTHER" id="PTHR31973">
    <property type="entry name" value="POLYPROTEIN, PUTATIVE-RELATED"/>
    <property type="match status" value="1"/>
</dbReference>
<proteinExistence type="predicted"/>
<dbReference type="STRING" id="200361.A0A453Q5I5"/>
<reference evidence="5" key="3">
    <citation type="journal article" date="2017" name="Nature">
        <title>Genome sequence of the progenitor of the wheat D genome Aegilops tauschii.</title>
        <authorList>
            <person name="Luo M.C."/>
            <person name="Gu Y.Q."/>
            <person name="Puiu D."/>
            <person name="Wang H."/>
            <person name="Twardziok S.O."/>
            <person name="Deal K.R."/>
            <person name="Huo N."/>
            <person name="Zhu T."/>
            <person name="Wang L."/>
            <person name="Wang Y."/>
            <person name="McGuire P.E."/>
            <person name="Liu S."/>
            <person name="Long H."/>
            <person name="Ramasamy R.K."/>
            <person name="Rodriguez J.C."/>
            <person name="Van S.L."/>
            <person name="Yuan L."/>
            <person name="Wang Z."/>
            <person name="Xia Z."/>
            <person name="Xiao L."/>
            <person name="Anderson O.D."/>
            <person name="Ouyang S."/>
            <person name="Liang Y."/>
            <person name="Zimin A.V."/>
            <person name="Pertea G."/>
            <person name="Qi P."/>
            <person name="Bennetzen J.L."/>
            <person name="Dai X."/>
            <person name="Dawson M.W."/>
            <person name="Muller H.G."/>
            <person name="Kugler K."/>
            <person name="Rivarola-Duarte L."/>
            <person name="Spannagl M."/>
            <person name="Mayer K.F.X."/>
            <person name="Lu F.H."/>
            <person name="Bevan M.W."/>
            <person name="Leroy P."/>
            <person name="Li P."/>
            <person name="You F.M."/>
            <person name="Sun Q."/>
            <person name="Liu Z."/>
            <person name="Lyons E."/>
            <person name="Wicker T."/>
            <person name="Salzberg S.L."/>
            <person name="Devos K.M."/>
            <person name="Dvorak J."/>
        </authorList>
    </citation>
    <scope>NUCLEOTIDE SEQUENCE [LARGE SCALE GENOMIC DNA]</scope>
    <source>
        <strain evidence="5">cv. AL8/78</strain>
    </source>
</reference>
<dbReference type="GO" id="GO:0003676">
    <property type="term" value="F:nucleic acid binding"/>
    <property type="evidence" value="ECO:0007669"/>
    <property type="project" value="InterPro"/>
</dbReference>
<reference evidence="6" key="1">
    <citation type="journal article" date="2014" name="Science">
        <title>Ancient hybridizations among the ancestral genomes of bread wheat.</title>
        <authorList>
            <consortium name="International Wheat Genome Sequencing Consortium,"/>
            <person name="Marcussen T."/>
            <person name="Sandve S.R."/>
            <person name="Heier L."/>
            <person name="Spannagl M."/>
            <person name="Pfeifer M."/>
            <person name="Jakobsen K.S."/>
            <person name="Wulff B.B."/>
            <person name="Steuernagel B."/>
            <person name="Mayer K.F."/>
            <person name="Olsen O.A."/>
        </authorList>
    </citation>
    <scope>NUCLEOTIDE SEQUENCE [LARGE SCALE GENOMIC DNA]</scope>
    <source>
        <strain evidence="6">cv. AL8/78</strain>
    </source>
</reference>
<dbReference type="EnsemblPlants" id="AET6Gv20984300.4">
    <property type="protein sequence ID" value="AET6Gv20984300.4"/>
    <property type="gene ID" value="AET6Gv20984300"/>
</dbReference>
<evidence type="ECO:0000256" key="1">
    <source>
        <dbReference type="PROSITE-ProRule" id="PRU00047"/>
    </source>
</evidence>
<reference evidence="5" key="4">
    <citation type="submission" date="2019-03" db="UniProtKB">
        <authorList>
            <consortium name="EnsemblPlants"/>
        </authorList>
    </citation>
    <scope>IDENTIFICATION</scope>
</reference>